<dbReference type="AlphaFoldDB" id="A0A2H1J2P0"/>
<dbReference type="Gene3D" id="3.30.420.240">
    <property type="match status" value="1"/>
</dbReference>
<organism evidence="1 2">
    <name type="scientific">Brevibacterium antiquum CNRZ 918</name>
    <dbReference type="NCBI Taxonomy" id="1255637"/>
    <lineage>
        <taxon>Bacteria</taxon>
        <taxon>Bacillati</taxon>
        <taxon>Actinomycetota</taxon>
        <taxon>Actinomycetes</taxon>
        <taxon>Micrococcales</taxon>
        <taxon>Brevibacteriaceae</taxon>
        <taxon>Brevibacterium</taxon>
    </lineage>
</organism>
<accession>A0A2H1J2P0</accession>
<name>A0A2H1J2P0_9MICO</name>
<evidence type="ECO:0000313" key="1">
    <source>
        <dbReference type="EMBL" id="SMX81689.1"/>
    </source>
</evidence>
<evidence type="ECO:0000313" key="2">
    <source>
        <dbReference type="Proteomes" id="UP000234433"/>
    </source>
</evidence>
<evidence type="ECO:0008006" key="3">
    <source>
        <dbReference type="Google" id="ProtNLM"/>
    </source>
</evidence>
<dbReference type="EMBL" id="FXZD01000003">
    <property type="protein sequence ID" value="SMX81689.1"/>
    <property type="molecule type" value="Genomic_DNA"/>
</dbReference>
<protein>
    <recommendedName>
        <fullName evidence="3">Terminase-like family protein</fullName>
    </recommendedName>
</protein>
<reference evidence="1 2" key="1">
    <citation type="submission" date="2017-03" db="EMBL/GenBank/DDBJ databases">
        <authorList>
            <person name="Afonso C.L."/>
            <person name="Miller P.J."/>
            <person name="Scott M.A."/>
            <person name="Spackman E."/>
            <person name="Goraichik I."/>
            <person name="Dimitrov K.M."/>
            <person name="Suarez D.L."/>
            <person name="Swayne D.E."/>
        </authorList>
    </citation>
    <scope>NUCLEOTIDE SEQUENCE [LARGE SCALE GENOMIC DNA]</scope>
    <source>
        <strain evidence="1 2">CNRZ 918</strain>
    </source>
</reference>
<proteinExistence type="predicted"/>
<dbReference type="Proteomes" id="UP000234433">
    <property type="component" value="Unassembled WGS sequence"/>
</dbReference>
<gene>
    <name evidence="1" type="ORF">BANT918_01363</name>
</gene>
<sequence length="228" mass="25225">MACFTVGLDLGSAADFSALVVVERVFVLPPLISLNEWHRRPNIYMQDLVEEKHVRLLRRWELNTPYPSIVEDVAATMRTDLLRRQGLLYVDATGVGRAVMDIFYESHRKEHIGAFEPIAVTITGGRDANGWNIPKQDLFAAIQAPLQLGTLKFADGLPMGDMLEKELTNFRLKIGPSGRESVDYSRSAGDGHGDLVSALALAMYGNNPYSRPDVIENPKTLIGGAHHV</sequence>